<dbReference type="GO" id="GO:0008270">
    <property type="term" value="F:zinc ion binding"/>
    <property type="evidence" value="ECO:0007669"/>
    <property type="project" value="InterPro"/>
</dbReference>
<evidence type="ECO:0000313" key="3">
    <source>
        <dbReference type="Proteomes" id="UP001153712"/>
    </source>
</evidence>
<dbReference type="InterPro" id="IPR036236">
    <property type="entry name" value="Znf_C2H2_sf"/>
</dbReference>
<dbReference type="PROSITE" id="PS00028">
    <property type="entry name" value="ZINC_FINGER_C2H2_1"/>
    <property type="match status" value="1"/>
</dbReference>
<accession>A0A9N9XM39</accession>
<dbReference type="SUPFAM" id="SSF57667">
    <property type="entry name" value="beta-beta-alpha zinc fingers"/>
    <property type="match status" value="1"/>
</dbReference>
<dbReference type="OrthoDB" id="6778710at2759"/>
<sequence length="669" mass="77545">MGTPDEAVEDDPDRIFCEICNVKYPKAYANSHVNSKYHISKLGGSTKELTENKKHFHCETCNVELTDNKFFNRHIASGTHKKRERRKKLLLAKSKPIHEGGNTNLTKFRTYLLWENSIDNSSKELITVDPALLSSSIADQKLRRIKYKIRPDSKAFEQIEAYVYTVAAFLSLKLALDPNVIDFKLSVNDNQYHSFGDLVVYIEQKDKSNSYYAIRCKQILTISKTIERFSDAKIIIDKQIKSANKLNKLNHFDDIKFVVFTTCNLASNYQDKVDYYYKSQDKSMIKLNIVQSRKNEIINVSPDAANVYLVTKKHEPSSSESEDGRHKKLEKKLPKLFICTNQYPDDLDDLLEKHFSNYPHLPSVHKPFGSYIENWAKGLLGGNYLLTKSDAILKLGELLLEQYVIQPKIVNFKSDNFDQLNRVMEKVDVMVAKTEPLLLTKLCEPINQMIEQLLEVKFDSITKTVTITKEVLNKQTTIKSYFFEEIDDLDSEIPLAKIYRVFWKAGKIPLLVYLQKNDDNGKKFIFDVISFMKSHGVCKKFLVKTDVPYQYFNKPPENLKIFSCLDDVKKYIDLTKIKIKIANDSFLSLQDISQHDPYFLKWITPSIFFDMILNRYSMSKQNPSEYDVQCDLKIILDHETKDKVLEKVCIEKCDAVNVGRLKDIDPKLF</sequence>
<proteinExistence type="predicted"/>
<dbReference type="Proteomes" id="UP001153712">
    <property type="component" value="Chromosome 13"/>
</dbReference>
<gene>
    <name evidence="2" type="ORF">PHYEVI_LOCUS3607</name>
</gene>
<dbReference type="InterPro" id="IPR003604">
    <property type="entry name" value="Matrin/U1-like-C_Znf_C2H2"/>
</dbReference>
<organism evidence="2 3">
    <name type="scientific">Phyllotreta striolata</name>
    <name type="common">Striped flea beetle</name>
    <name type="synonym">Crioceris striolata</name>
    <dbReference type="NCBI Taxonomy" id="444603"/>
    <lineage>
        <taxon>Eukaryota</taxon>
        <taxon>Metazoa</taxon>
        <taxon>Ecdysozoa</taxon>
        <taxon>Arthropoda</taxon>
        <taxon>Hexapoda</taxon>
        <taxon>Insecta</taxon>
        <taxon>Pterygota</taxon>
        <taxon>Neoptera</taxon>
        <taxon>Endopterygota</taxon>
        <taxon>Coleoptera</taxon>
        <taxon>Polyphaga</taxon>
        <taxon>Cucujiformia</taxon>
        <taxon>Chrysomeloidea</taxon>
        <taxon>Chrysomelidae</taxon>
        <taxon>Galerucinae</taxon>
        <taxon>Alticini</taxon>
        <taxon>Phyllotreta</taxon>
    </lineage>
</organism>
<dbReference type="GO" id="GO:0003676">
    <property type="term" value="F:nucleic acid binding"/>
    <property type="evidence" value="ECO:0007669"/>
    <property type="project" value="InterPro"/>
</dbReference>
<reference evidence="2" key="1">
    <citation type="submission" date="2022-01" db="EMBL/GenBank/DDBJ databases">
        <authorList>
            <person name="King R."/>
        </authorList>
    </citation>
    <scope>NUCLEOTIDE SEQUENCE</scope>
</reference>
<dbReference type="InterPro" id="IPR013087">
    <property type="entry name" value="Znf_C2H2_type"/>
</dbReference>
<dbReference type="Gene3D" id="3.30.160.60">
    <property type="entry name" value="Classic Zinc Finger"/>
    <property type="match status" value="1"/>
</dbReference>
<dbReference type="AlphaFoldDB" id="A0A9N9XM39"/>
<feature type="domain" description="C2H2-type" evidence="1">
    <location>
        <begin position="58"/>
        <end position="80"/>
    </location>
</feature>
<evidence type="ECO:0000313" key="2">
    <source>
        <dbReference type="EMBL" id="CAG9857201.1"/>
    </source>
</evidence>
<protein>
    <recommendedName>
        <fullName evidence="1">C2H2-type domain-containing protein</fullName>
    </recommendedName>
</protein>
<name>A0A9N9XM39_PHYSR</name>
<evidence type="ECO:0000259" key="1">
    <source>
        <dbReference type="PROSITE" id="PS00028"/>
    </source>
</evidence>
<keyword evidence="3" id="KW-1185">Reference proteome</keyword>
<dbReference type="SMART" id="SM00451">
    <property type="entry name" value="ZnF_U1"/>
    <property type="match status" value="2"/>
</dbReference>
<dbReference type="EMBL" id="OU900106">
    <property type="protein sequence ID" value="CAG9857201.1"/>
    <property type="molecule type" value="Genomic_DNA"/>
</dbReference>